<keyword evidence="2" id="KW-1185">Reference proteome</keyword>
<dbReference type="Proteomes" id="UP000234331">
    <property type="component" value="Unassembled WGS sequence"/>
</dbReference>
<dbReference type="EMBL" id="FZMO01000423">
    <property type="protein sequence ID" value="SNQ50539.1"/>
    <property type="molecule type" value="Genomic_DNA"/>
</dbReference>
<dbReference type="AlphaFoldDB" id="A0A2I2KY05"/>
<evidence type="ECO:0000313" key="1">
    <source>
        <dbReference type="EMBL" id="SNQ50539.1"/>
    </source>
</evidence>
<organism evidence="1 2">
    <name type="scientific">Frankia canadensis</name>
    <dbReference type="NCBI Taxonomy" id="1836972"/>
    <lineage>
        <taxon>Bacteria</taxon>
        <taxon>Bacillati</taxon>
        <taxon>Actinomycetota</taxon>
        <taxon>Actinomycetes</taxon>
        <taxon>Frankiales</taxon>
        <taxon>Frankiaceae</taxon>
        <taxon>Frankia</taxon>
    </lineage>
</organism>
<evidence type="ECO:0000313" key="2">
    <source>
        <dbReference type="Proteomes" id="UP000234331"/>
    </source>
</evidence>
<protein>
    <submittedName>
        <fullName evidence="1">Uncharacterized protein</fullName>
    </submittedName>
</protein>
<name>A0A2I2KY05_9ACTN</name>
<proteinExistence type="predicted"/>
<accession>A0A2I2KY05</accession>
<sequence length="120" mass="13094">MRRPCRRWGLRLVGRRRWRHERRQGDDVVLLGGPGRGHGLVRELPHLPGPPADPGGGRGDLHLTICAAPEAPAGDHIGFAYKLLAAVNEYLIACETHQLDAEDAATTAAEPADRLERRAA</sequence>
<gene>
    <name evidence="1" type="ORF">FRACA_480028</name>
</gene>
<reference evidence="1 2" key="1">
    <citation type="submission" date="2017-06" db="EMBL/GenBank/DDBJ databases">
        <authorList>
            <person name="Kim H.J."/>
            <person name="Triplett B.A."/>
        </authorList>
    </citation>
    <scope>NUCLEOTIDE SEQUENCE [LARGE SCALE GENOMIC DNA]</scope>
    <source>
        <strain evidence="1">FRACA_ARgP5</strain>
    </source>
</reference>